<evidence type="ECO:0000259" key="1">
    <source>
        <dbReference type="PROSITE" id="PS50801"/>
    </source>
</evidence>
<organism evidence="2 3">
    <name type="scientific">Amycolatopsis tolypomycina</name>
    <dbReference type="NCBI Taxonomy" id="208445"/>
    <lineage>
        <taxon>Bacteria</taxon>
        <taxon>Bacillati</taxon>
        <taxon>Actinomycetota</taxon>
        <taxon>Actinomycetes</taxon>
        <taxon>Pseudonocardiales</taxon>
        <taxon>Pseudonocardiaceae</taxon>
        <taxon>Amycolatopsis</taxon>
    </lineage>
</organism>
<feature type="domain" description="STAS" evidence="1">
    <location>
        <begin position="36"/>
        <end position="113"/>
    </location>
</feature>
<gene>
    <name evidence="2" type="ORF">SAMN04489727_4777</name>
</gene>
<accession>A0A1H4URF3</accession>
<dbReference type="OrthoDB" id="3690201at2"/>
<dbReference type="STRING" id="208445.SAMN04489727_4777"/>
<evidence type="ECO:0000313" key="2">
    <source>
        <dbReference type="EMBL" id="SEC70861.1"/>
    </source>
</evidence>
<dbReference type="CDD" id="cd07043">
    <property type="entry name" value="STAS_anti-anti-sigma_factors"/>
    <property type="match status" value="1"/>
</dbReference>
<dbReference type="PANTHER" id="PTHR33495">
    <property type="entry name" value="ANTI-SIGMA FACTOR ANTAGONIST TM_1081-RELATED-RELATED"/>
    <property type="match status" value="1"/>
</dbReference>
<sequence>MVPEPRSADHQLTVPGWPNAGGHMSLRVRRPGSRTLLVEVTGEVDLSTARRLDEVLQDLVHGGIGEVVIDLAGVTFFSVAGLNSLLRAQLLADSAGAHLSVDSGRSRAVRRLFTLLPTDFDSVANVRPVP</sequence>
<dbReference type="Gene3D" id="3.30.750.24">
    <property type="entry name" value="STAS domain"/>
    <property type="match status" value="1"/>
</dbReference>
<dbReference type="EMBL" id="FNSO01000004">
    <property type="protein sequence ID" value="SEC70861.1"/>
    <property type="molecule type" value="Genomic_DNA"/>
</dbReference>
<dbReference type="PANTHER" id="PTHR33495:SF2">
    <property type="entry name" value="ANTI-SIGMA FACTOR ANTAGONIST TM_1081-RELATED"/>
    <property type="match status" value="1"/>
</dbReference>
<dbReference type="Pfam" id="PF13466">
    <property type="entry name" value="STAS_2"/>
    <property type="match status" value="1"/>
</dbReference>
<dbReference type="GO" id="GO:0043856">
    <property type="term" value="F:anti-sigma factor antagonist activity"/>
    <property type="evidence" value="ECO:0007669"/>
    <property type="project" value="TreeGrafter"/>
</dbReference>
<evidence type="ECO:0000313" key="3">
    <source>
        <dbReference type="Proteomes" id="UP000199622"/>
    </source>
</evidence>
<dbReference type="InterPro" id="IPR036513">
    <property type="entry name" value="STAS_dom_sf"/>
</dbReference>
<dbReference type="PROSITE" id="PS50801">
    <property type="entry name" value="STAS"/>
    <property type="match status" value="1"/>
</dbReference>
<dbReference type="SUPFAM" id="SSF52091">
    <property type="entry name" value="SpoIIaa-like"/>
    <property type="match status" value="1"/>
</dbReference>
<dbReference type="InterPro" id="IPR058548">
    <property type="entry name" value="MlaB-like_STAS"/>
</dbReference>
<dbReference type="AlphaFoldDB" id="A0A1H4URF3"/>
<name>A0A1H4URF3_9PSEU</name>
<dbReference type="InterPro" id="IPR002645">
    <property type="entry name" value="STAS_dom"/>
</dbReference>
<dbReference type="Proteomes" id="UP000199622">
    <property type="component" value="Unassembled WGS sequence"/>
</dbReference>
<dbReference type="RefSeq" id="WP_091311028.1">
    <property type="nucleotide sequence ID" value="NZ_FNSO01000004.1"/>
</dbReference>
<proteinExistence type="predicted"/>
<keyword evidence="3" id="KW-1185">Reference proteome</keyword>
<protein>
    <submittedName>
        <fullName evidence="2">Anti-anti-sigma factor</fullName>
    </submittedName>
</protein>
<reference evidence="3" key="1">
    <citation type="submission" date="2016-10" db="EMBL/GenBank/DDBJ databases">
        <authorList>
            <person name="Varghese N."/>
            <person name="Submissions S."/>
        </authorList>
    </citation>
    <scope>NUCLEOTIDE SEQUENCE [LARGE SCALE GENOMIC DNA]</scope>
    <source>
        <strain evidence="3">DSM 44544</strain>
    </source>
</reference>